<dbReference type="RefSeq" id="WP_377388353.1">
    <property type="nucleotide sequence ID" value="NZ_JBHSAN010000012.1"/>
</dbReference>
<evidence type="ECO:0000256" key="1">
    <source>
        <dbReference type="SAM" id="MobiDB-lite"/>
    </source>
</evidence>
<evidence type="ECO:0008006" key="4">
    <source>
        <dbReference type="Google" id="ProtNLM"/>
    </source>
</evidence>
<dbReference type="Proteomes" id="UP001597478">
    <property type="component" value="Unassembled WGS sequence"/>
</dbReference>
<accession>A0ABW5W8P7</accession>
<evidence type="ECO:0000313" key="3">
    <source>
        <dbReference type="Proteomes" id="UP001597478"/>
    </source>
</evidence>
<feature type="compositionally biased region" description="Basic and acidic residues" evidence="1">
    <location>
        <begin position="156"/>
        <end position="182"/>
    </location>
</feature>
<feature type="region of interest" description="Disordered" evidence="1">
    <location>
        <begin position="34"/>
        <end position="182"/>
    </location>
</feature>
<keyword evidence="3" id="KW-1185">Reference proteome</keyword>
<evidence type="ECO:0000313" key="2">
    <source>
        <dbReference type="EMBL" id="MFD2800338.1"/>
    </source>
</evidence>
<name>A0ABW5W8P7_9PSEU</name>
<sequence>MLWLFGQIWLWLLLAFALGAGSAALVLTRWGRPRRPARPVSPLEPAPQAPPEEETRHIPVAGALPSHRVPEPEDATEITTRQPAVRAEDTYPDRPQTEYTGHTGYADIPPTRSEHRNDHAWRPAAEAPANGDEYAGTGEPQPLETGYQSGTLPSWREWHARNEWPDEQDVRASEYRTPRRGG</sequence>
<proteinExistence type="predicted"/>
<feature type="compositionally biased region" description="Basic and acidic residues" evidence="1">
    <location>
        <begin position="112"/>
        <end position="121"/>
    </location>
</feature>
<feature type="compositionally biased region" description="Basic and acidic residues" evidence="1">
    <location>
        <begin position="86"/>
        <end position="96"/>
    </location>
</feature>
<protein>
    <recommendedName>
        <fullName evidence="4">LapA family protein</fullName>
    </recommendedName>
</protein>
<gene>
    <name evidence="2" type="ORF">ACFS2C_13125</name>
</gene>
<dbReference type="EMBL" id="JBHUOF010000014">
    <property type="protein sequence ID" value="MFD2800338.1"/>
    <property type="molecule type" value="Genomic_DNA"/>
</dbReference>
<comment type="caution">
    <text evidence="2">The sequence shown here is derived from an EMBL/GenBank/DDBJ whole genome shotgun (WGS) entry which is preliminary data.</text>
</comment>
<reference evidence="3" key="1">
    <citation type="journal article" date="2019" name="Int. J. Syst. Evol. Microbiol.">
        <title>The Global Catalogue of Microorganisms (GCM) 10K type strain sequencing project: providing services to taxonomists for standard genome sequencing and annotation.</title>
        <authorList>
            <consortium name="The Broad Institute Genomics Platform"/>
            <consortium name="The Broad Institute Genome Sequencing Center for Infectious Disease"/>
            <person name="Wu L."/>
            <person name="Ma J."/>
        </authorList>
    </citation>
    <scope>NUCLEOTIDE SEQUENCE [LARGE SCALE GENOMIC DNA]</scope>
    <source>
        <strain evidence="3">IBRC-M 10906</strain>
    </source>
</reference>
<organism evidence="2 3">
    <name type="scientific">Prauserella oleivorans</name>
    <dbReference type="NCBI Taxonomy" id="1478153"/>
    <lineage>
        <taxon>Bacteria</taxon>
        <taxon>Bacillati</taxon>
        <taxon>Actinomycetota</taxon>
        <taxon>Actinomycetes</taxon>
        <taxon>Pseudonocardiales</taxon>
        <taxon>Pseudonocardiaceae</taxon>
        <taxon>Prauserella</taxon>
    </lineage>
</organism>